<comment type="function">
    <text evidence="4">Binds mRNA; thus facilitating recognition of the initiation point. It is needed to translate mRNA with a short Shine-Dalgarno (SD) purine-rich sequence.</text>
</comment>
<dbReference type="PANTHER" id="PTHR10724:SF7">
    <property type="entry name" value="SMALL RIBOSOMAL SUBUNIT PROTEIN BS1C"/>
    <property type="match status" value="1"/>
</dbReference>
<dbReference type="RefSeq" id="WP_025436059.1">
    <property type="nucleotide sequence ID" value="NZ_CP007452.1"/>
</dbReference>
<sequence length="383" mass="42494">MNNSENMLTMQELLDNEEQEMKRIKTGDIVKGTVILVNDNEVMVNIGYKSDGIITKSEFSSDSDVVLTEAVKENDEIEVYVVKLNDGEGNVLLSRKRLEGLKVWDDFIAMHETGEIFPVRVVEVVKGGAMALYKGIKGFIPASHISMGFTKDLAEFVGKTLEVKVIEVDKGKRKLVFSRKEVEKKEIESKKAAVLDSIQKGEVRKGQVKRLTDFGAFVDLGGIDGLIHVSELSWKRVNSPAEVVSEGDMVEVYVIDFDKEKERISLSLKQVTPDPWTLVSSKYNVGDVVEGTVLRLPNFGAFIELEPGLDGFCHISQIDQKHIAKPSDVLSEGQKVSAKIIEIKPEEKKISLSIKEAQGGETEAAEDYSDETPVNTVEDSINE</sequence>
<dbReference type="STRING" id="1286171.EAL2_c18110"/>
<dbReference type="InterPro" id="IPR012340">
    <property type="entry name" value="NA-bd_OB-fold"/>
</dbReference>
<dbReference type="CDD" id="cd05687">
    <property type="entry name" value="S1_RPS1_repeat_ec1_hs1"/>
    <property type="match status" value="1"/>
</dbReference>
<dbReference type="GO" id="GO:0022627">
    <property type="term" value="C:cytosolic small ribosomal subunit"/>
    <property type="evidence" value="ECO:0007669"/>
    <property type="project" value="TreeGrafter"/>
</dbReference>
<evidence type="ECO:0000313" key="8">
    <source>
        <dbReference type="Proteomes" id="UP000019591"/>
    </source>
</evidence>
<keyword evidence="8" id="KW-1185">Reference proteome</keyword>
<keyword evidence="3" id="KW-0687">Ribonucleoprotein</keyword>
<feature type="region of interest" description="Disordered" evidence="5">
    <location>
        <begin position="357"/>
        <end position="383"/>
    </location>
</feature>
<evidence type="ECO:0000256" key="3">
    <source>
        <dbReference type="ARBA" id="ARBA00023274"/>
    </source>
</evidence>
<dbReference type="HOGENOM" id="CLU_015805_4_5_9"/>
<protein>
    <submittedName>
        <fullName evidence="7">4-hydroxy-3-methylbut-2-enyl diphosphate reductase IspH</fullName>
        <ecNumber evidence="7">1.17.7.4</ecNumber>
    </submittedName>
</protein>
<dbReference type="SMART" id="SM00316">
    <property type="entry name" value="S1"/>
    <property type="match status" value="4"/>
</dbReference>
<keyword evidence="7" id="KW-0560">Oxidoreductase</keyword>
<dbReference type="eggNOG" id="COG0539">
    <property type="taxonomic scope" value="Bacteria"/>
</dbReference>
<dbReference type="GO" id="GO:0003735">
    <property type="term" value="F:structural constituent of ribosome"/>
    <property type="evidence" value="ECO:0007669"/>
    <property type="project" value="TreeGrafter"/>
</dbReference>
<evidence type="ECO:0000259" key="6">
    <source>
        <dbReference type="PROSITE" id="PS50126"/>
    </source>
</evidence>
<proteinExistence type="inferred from homology"/>
<feature type="domain" description="S1 motif" evidence="6">
    <location>
        <begin position="286"/>
        <end position="355"/>
    </location>
</feature>
<dbReference type="Gene3D" id="2.40.50.140">
    <property type="entry name" value="Nucleic acid-binding proteins"/>
    <property type="match status" value="4"/>
</dbReference>
<dbReference type="InterPro" id="IPR035104">
    <property type="entry name" value="Ribosomal_protein_S1-like"/>
</dbReference>
<dbReference type="AlphaFoldDB" id="W8TGY3"/>
<dbReference type="PRINTS" id="PR00681">
    <property type="entry name" value="RIBOSOMALS1"/>
</dbReference>
<dbReference type="InterPro" id="IPR003029">
    <property type="entry name" value="S1_domain"/>
</dbReference>
<dbReference type="EMBL" id="CP007452">
    <property type="protein sequence ID" value="AHM57103.1"/>
    <property type="molecule type" value="Genomic_DNA"/>
</dbReference>
<dbReference type="InterPro" id="IPR050437">
    <property type="entry name" value="Ribos_protein_bS1-like"/>
</dbReference>
<dbReference type="FunFam" id="2.40.50.140:FF:000103">
    <property type="entry name" value="protein RRP5 homolog"/>
    <property type="match status" value="1"/>
</dbReference>
<dbReference type="GO" id="GO:0006412">
    <property type="term" value="P:translation"/>
    <property type="evidence" value="ECO:0007669"/>
    <property type="project" value="TreeGrafter"/>
</dbReference>
<gene>
    <name evidence="7" type="primary">ispH2</name>
    <name evidence="7" type="ORF">EAL2_c18110</name>
</gene>
<reference evidence="7 8" key="1">
    <citation type="journal article" date="2014" name="Genome Announc.">
        <title>Complete Genome Sequence of Amino Acid-Utilizing Eubacterium acidaminophilum al-2 (DSM 3953).</title>
        <authorList>
            <person name="Poehlein A."/>
            <person name="Andreesen J.R."/>
            <person name="Daniel R."/>
        </authorList>
    </citation>
    <scope>NUCLEOTIDE SEQUENCE [LARGE SCALE GENOMIC DNA]</scope>
    <source>
        <strain evidence="7 8">DSM 3953</strain>
    </source>
</reference>
<dbReference type="EC" id="1.17.7.4" evidence="7"/>
<dbReference type="GO" id="GO:0051745">
    <property type="term" value="F:4-hydroxy-3-methylbut-2-enyl diphosphate reductase activity"/>
    <property type="evidence" value="ECO:0007669"/>
    <property type="project" value="UniProtKB-EC"/>
</dbReference>
<dbReference type="GO" id="GO:0003729">
    <property type="term" value="F:mRNA binding"/>
    <property type="evidence" value="ECO:0007669"/>
    <property type="project" value="TreeGrafter"/>
</dbReference>
<dbReference type="CDD" id="cd05688">
    <property type="entry name" value="S1_RPS1_repeat_ec3"/>
    <property type="match status" value="1"/>
</dbReference>
<dbReference type="KEGG" id="eac:EAL2_c18110"/>
<evidence type="ECO:0000256" key="1">
    <source>
        <dbReference type="ARBA" id="ARBA00006767"/>
    </source>
</evidence>
<dbReference type="PROSITE" id="PS50126">
    <property type="entry name" value="S1"/>
    <property type="match status" value="4"/>
</dbReference>
<dbReference type="Proteomes" id="UP000019591">
    <property type="component" value="Chromosome"/>
</dbReference>
<dbReference type="FunFam" id="2.40.50.140:FF:000039">
    <property type="entry name" value="30S ribosomal protein S1"/>
    <property type="match status" value="1"/>
</dbReference>
<accession>W8TGY3</accession>
<keyword evidence="2" id="KW-0689">Ribosomal protein</keyword>
<feature type="domain" description="S1 motif" evidence="6">
    <location>
        <begin position="27"/>
        <end position="96"/>
    </location>
</feature>
<dbReference type="PANTHER" id="PTHR10724">
    <property type="entry name" value="30S RIBOSOMAL PROTEIN S1"/>
    <property type="match status" value="1"/>
</dbReference>
<dbReference type="NCBIfam" id="NF005208">
    <property type="entry name" value="PRK06676.1"/>
    <property type="match status" value="1"/>
</dbReference>
<evidence type="ECO:0000313" key="7">
    <source>
        <dbReference type="EMBL" id="AHM57103.1"/>
    </source>
</evidence>
<dbReference type="CDD" id="cd04465">
    <property type="entry name" value="S1_RPS1_repeat_ec2_hs2"/>
    <property type="match status" value="1"/>
</dbReference>
<feature type="compositionally biased region" description="Polar residues" evidence="5">
    <location>
        <begin position="372"/>
        <end position="383"/>
    </location>
</feature>
<comment type="similarity">
    <text evidence="1">Belongs to the bacterial ribosomal protein bS1 family.</text>
</comment>
<evidence type="ECO:0000256" key="5">
    <source>
        <dbReference type="SAM" id="MobiDB-lite"/>
    </source>
</evidence>
<dbReference type="PATRIC" id="fig|1286171.3.peg.1770"/>
<dbReference type="Pfam" id="PF00575">
    <property type="entry name" value="S1"/>
    <property type="match status" value="4"/>
</dbReference>
<feature type="domain" description="S1 motif" evidence="6">
    <location>
        <begin position="114"/>
        <end position="180"/>
    </location>
</feature>
<name>W8TGY3_PEPAC</name>
<evidence type="ECO:0000256" key="4">
    <source>
        <dbReference type="ARBA" id="ARBA00025604"/>
    </source>
</evidence>
<feature type="domain" description="S1 motif" evidence="6">
    <location>
        <begin position="201"/>
        <end position="269"/>
    </location>
</feature>
<evidence type="ECO:0000256" key="2">
    <source>
        <dbReference type="ARBA" id="ARBA00022980"/>
    </source>
</evidence>
<dbReference type="SUPFAM" id="SSF50249">
    <property type="entry name" value="Nucleic acid-binding proteins"/>
    <property type="match status" value="4"/>
</dbReference>
<organism evidence="7 8">
    <name type="scientific">Peptoclostridium acidaminophilum DSM 3953</name>
    <dbReference type="NCBI Taxonomy" id="1286171"/>
    <lineage>
        <taxon>Bacteria</taxon>
        <taxon>Bacillati</taxon>
        <taxon>Bacillota</taxon>
        <taxon>Clostridia</taxon>
        <taxon>Peptostreptococcales</taxon>
        <taxon>Peptoclostridiaceae</taxon>
        <taxon>Peptoclostridium</taxon>
    </lineage>
</organism>